<dbReference type="InterPro" id="IPR023674">
    <property type="entry name" value="Ribosomal_uL1-like"/>
</dbReference>
<organism evidence="5">
    <name type="scientific">Cladocopium goreaui</name>
    <dbReference type="NCBI Taxonomy" id="2562237"/>
    <lineage>
        <taxon>Eukaryota</taxon>
        <taxon>Sar</taxon>
        <taxon>Alveolata</taxon>
        <taxon>Dinophyceae</taxon>
        <taxon>Suessiales</taxon>
        <taxon>Symbiodiniaceae</taxon>
        <taxon>Cladocopium</taxon>
    </lineage>
</organism>
<accession>A0A9P1D4V6</accession>
<dbReference type="InterPro" id="IPR028364">
    <property type="entry name" value="Ribosomal_uL1/biogenesis"/>
</dbReference>
<dbReference type="Pfam" id="PF00687">
    <property type="entry name" value="Ribosomal_L1"/>
    <property type="match status" value="1"/>
</dbReference>
<gene>
    <name evidence="5" type="ORF">C1SCF055_LOCUS28013</name>
</gene>
<comment type="caution">
    <text evidence="5">The sequence shown here is derived from an EMBL/GenBank/DDBJ whole genome shotgun (WGS) entry which is preliminary data.</text>
</comment>
<name>A0A9P1D4V6_9DINO</name>
<dbReference type="SUPFAM" id="SSF56808">
    <property type="entry name" value="Ribosomal protein L1"/>
    <property type="match status" value="1"/>
</dbReference>
<dbReference type="PANTHER" id="PTHR36427">
    <property type="entry name" value="54S RIBOSOMAL PROTEIN L1, MITOCHONDRIAL"/>
    <property type="match status" value="1"/>
</dbReference>
<evidence type="ECO:0000256" key="1">
    <source>
        <dbReference type="ARBA" id="ARBA00010531"/>
    </source>
</evidence>
<feature type="compositionally biased region" description="Polar residues" evidence="4">
    <location>
        <begin position="268"/>
        <end position="282"/>
    </location>
</feature>
<dbReference type="EMBL" id="CAMXCT030003025">
    <property type="protein sequence ID" value="CAL4789338.1"/>
    <property type="molecule type" value="Genomic_DNA"/>
</dbReference>
<dbReference type="EMBL" id="CAMXCT020003025">
    <property type="protein sequence ID" value="CAL1155401.1"/>
    <property type="molecule type" value="Genomic_DNA"/>
</dbReference>
<evidence type="ECO:0000256" key="2">
    <source>
        <dbReference type="ARBA" id="ARBA00022980"/>
    </source>
</evidence>
<dbReference type="GO" id="GO:1990904">
    <property type="term" value="C:ribonucleoprotein complex"/>
    <property type="evidence" value="ECO:0007669"/>
    <property type="project" value="UniProtKB-KW"/>
</dbReference>
<evidence type="ECO:0000256" key="4">
    <source>
        <dbReference type="SAM" id="MobiDB-lite"/>
    </source>
</evidence>
<dbReference type="Gene3D" id="3.30.190.20">
    <property type="match status" value="1"/>
</dbReference>
<proteinExistence type="inferred from homology"/>
<dbReference type="CDD" id="cd00403">
    <property type="entry name" value="Ribosomal_L1"/>
    <property type="match status" value="1"/>
</dbReference>
<reference evidence="6 7" key="2">
    <citation type="submission" date="2024-05" db="EMBL/GenBank/DDBJ databases">
        <authorList>
            <person name="Chen Y."/>
            <person name="Shah S."/>
            <person name="Dougan E. K."/>
            <person name="Thang M."/>
            <person name="Chan C."/>
        </authorList>
    </citation>
    <scope>NUCLEOTIDE SEQUENCE [LARGE SCALE GENOMIC DNA]</scope>
</reference>
<evidence type="ECO:0000256" key="3">
    <source>
        <dbReference type="ARBA" id="ARBA00023274"/>
    </source>
</evidence>
<keyword evidence="2 6" id="KW-0689">Ribosomal protein</keyword>
<dbReference type="EMBL" id="CAMXCT010003025">
    <property type="protein sequence ID" value="CAI4002026.1"/>
    <property type="molecule type" value="Genomic_DNA"/>
</dbReference>
<dbReference type="Gene3D" id="3.40.50.790">
    <property type="match status" value="1"/>
</dbReference>
<dbReference type="InterPro" id="IPR016095">
    <property type="entry name" value="Ribosomal_uL1_3-a/b-sand"/>
</dbReference>
<evidence type="ECO:0000313" key="5">
    <source>
        <dbReference type="EMBL" id="CAI4002026.1"/>
    </source>
</evidence>
<protein>
    <submittedName>
        <fullName evidence="6">Ribosomal protein</fullName>
    </submittedName>
</protein>
<dbReference type="GO" id="GO:0005840">
    <property type="term" value="C:ribosome"/>
    <property type="evidence" value="ECO:0007669"/>
    <property type="project" value="UniProtKB-KW"/>
</dbReference>
<dbReference type="PANTHER" id="PTHR36427:SF3">
    <property type="entry name" value="LARGE RIBOSOMAL SUBUNIT PROTEIN UL1M"/>
    <property type="match status" value="1"/>
</dbReference>
<dbReference type="AlphaFoldDB" id="A0A9P1D4V6"/>
<evidence type="ECO:0000313" key="7">
    <source>
        <dbReference type="Proteomes" id="UP001152797"/>
    </source>
</evidence>
<feature type="region of interest" description="Disordered" evidence="4">
    <location>
        <begin position="314"/>
        <end position="335"/>
    </location>
</feature>
<dbReference type="FunFam" id="3.40.50.790:FF:000001">
    <property type="entry name" value="50S ribosomal protein L1"/>
    <property type="match status" value="1"/>
</dbReference>
<dbReference type="Proteomes" id="UP001152797">
    <property type="component" value="Unassembled WGS sequence"/>
</dbReference>
<feature type="region of interest" description="Disordered" evidence="4">
    <location>
        <begin position="266"/>
        <end position="296"/>
    </location>
</feature>
<sequence length="335" mass="36450">MQRFAQHTSLKTLHGPWQCVLGGLPSIAVGSVRTKKWKPFHSMYRANRLREIRQKEAEDAQAAAAEAEAAADARTVARKADEPRVGTTPFQAARLMRAFDVLPEEDAVVTFQTRLNVDLTRESVRGTCNLPHGLSTKMRVLAFCPDDQIEEMLEAGADVAGITEPLRRIGQGWMGFDRCLATPSIMPQVMKVAKVLGPRKMMPNPKSGTVVPNLKVAIKEAKSGSLLEYRAEGEGDLKATIGNGEFSDAKILENLKFFVQTLLRARPRSSTPGAETGTSKQPPGTPLIGGQGASAGGAEVKENYFREAHVRLGTRGPPIRIDPESMMPASAGYFR</sequence>
<dbReference type="OrthoDB" id="767661at2759"/>
<reference evidence="5" key="1">
    <citation type="submission" date="2022-10" db="EMBL/GenBank/DDBJ databases">
        <authorList>
            <person name="Chen Y."/>
            <person name="Dougan E. K."/>
            <person name="Chan C."/>
            <person name="Rhodes N."/>
            <person name="Thang M."/>
        </authorList>
    </citation>
    <scope>NUCLEOTIDE SEQUENCE</scope>
</reference>
<comment type="similarity">
    <text evidence="1">Belongs to the universal ribosomal protein uL1 family.</text>
</comment>
<keyword evidence="7" id="KW-1185">Reference proteome</keyword>
<keyword evidence="3" id="KW-0687">Ribonucleoprotein</keyword>
<evidence type="ECO:0000313" key="6">
    <source>
        <dbReference type="EMBL" id="CAL4789338.1"/>
    </source>
</evidence>